<feature type="region of interest" description="Disordered" evidence="1">
    <location>
        <begin position="245"/>
        <end position="265"/>
    </location>
</feature>
<evidence type="ECO:0000256" key="1">
    <source>
        <dbReference type="SAM" id="MobiDB-lite"/>
    </source>
</evidence>
<gene>
    <name evidence="2" type="ORF">MFLAVUS_000040</name>
</gene>
<comment type="caution">
    <text evidence="2">The sequence shown here is derived from an EMBL/GenBank/DDBJ whole genome shotgun (WGS) entry which is preliminary data.</text>
</comment>
<dbReference type="Proteomes" id="UP001473302">
    <property type="component" value="Unassembled WGS sequence"/>
</dbReference>
<protein>
    <submittedName>
        <fullName evidence="2">Uncharacterized protein</fullName>
    </submittedName>
</protein>
<sequence>MKPTFTRFDHALKYIKSIKTTNRGLRLSLNQERLRYYYFCLHFLIGCEIKKHLEEAYLFERAVVKTYSECDYVGLWWKKAFKRSSTIPYWGNEIPGTLLSSGPQANLSLKTMVMVKFKKKLHFENTSKAKGRLPWLQKSCSHNVVPKPTFSHFIKLCSKRIEDISIDVYKDIALELERHWVHCFNNAIQVTNMDMKSRPARASEAFKMIFEYSKAKRLARLNIRVSSVNTVADVFNPSPSRVVAEVPEEHQPQQHQQQEDTETIGSKRKMLSKTIHDEELKKLTTLCCINLLNQETLIDYFEHLTTM</sequence>
<dbReference type="EMBL" id="BAABUK010000002">
    <property type="protein sequence ID" value="GAA5806692.1"/>
    <property type="molecule type" value="Genomic_DNA"/>
</dbReference>
<organism evidence="2 3">
    <name type="scientific">Mucor flavus</name>
    <dbReference type="NCBI Taxonomy" id="439312"/>
    <lineage>
        <taxon>Eukaryota</taxon>
        <taxon>Fungi</taxon>
        <taxon>Fungi incertae sedis</taxon>
        <taxon>Mucoromycota</taxon>
        <taxon>Mucoromycotina</taxon>
        <taxon>Mucoromycetes</taxon>
        <taxon>Mucorales</taxon>
        <taxon>Mucorineae</taxon>
        <taxon>Mucoraceae</taxon>
        <taxon>Mucor</taxon>
    </lineage>
</organism>
<evidence type="ECO:0000313" key="3">
    <source>
        <dbReference type="Proteomes" id="UP001473302"/>
    </source>
</evidence>
<reference evidence="2 3" key="1">
    <citation type="submission" date="2024-04" db="EMBL/GenBank/DDBJ databases">
        <title>genome sequences of Mucor flavus KT1a and Helicostylum pulchrum KT1b strains isolated from the surface of a dry-aged beef.</title>
        <authorList>
            <person name="Toyotome T."/>
            <person name="Hosono M."/>
            <person name="Torimaru M."/>
            <person name="Fukuda K."/>
            <person name="Mikami N."/>
        </authorList>
    </citation>
    <scope>NUCLEOTIDE SEQUENCE [LARGE SCALE GENOMIC DNA]</scope>
    <source>
        <strain evidence="2 3">KT1a</strain>
    </source>
</reference>
<name>A0ABP9YIL1_9FUNG</name>
<keyword evidence="3" id="KW-1185">Reference proteome</keyword>
<proteinExistence type="predicted"/>
<evidence type="ECO:0000313" key="2">
    <source>
        <dbReference type="EMBL" id="GAA5806692.1"/>
    </source>
</evidence>
<accession>A0ABP9YIL1</accession>